<dbReference type="EMBL" id="JAQQWP010000002">
    <property type="protein sequence ID" value="KAK8129866.1"/>
    <property type="molecule type" value="Genomic_DNA"/>
</dbReference>
<dbReference type="AlphaFoldDB" id="A0AAW0R7V0"/>
<evidence type="ECO:0000259" key="8">
    <source>
        <dbReference type="PROSITE" id="PS50048"/>
    </source>
</evidence>
<dbReference type="GO" id="GO:0000978">
    <property type="term" value="F:RNA polymerase II cis-regulatory region sequence-specific DNA binding"/>
    <property type="evidence" value="ECO:0007669"/>
    <property type="project" value="TreeGrafter"/>
</dbReference>
<keyword evidence="2" id="KW-0862">Zinc</keyword>
<evidence type="ECO:0000313" key="10">
    <source>
        <dbReference type="Proteomes" id="UP001392437"/>
    </source>
</evidence>
<feature type="region of interest" description="Disordered" evidence="7">
    <location>
        <begin position="71"/>
        <end position="115"/>
    </location>
</feature>
<feature type="compositionally biased region" description="Low complexity" evidence="7">
    <location>
        <begin position="1"/>
        <end position="17"/>
    </location>
</feature>
<keyword evidence="6" id="KW-0539">Nucleus</keyword>
<dbReference type="Pfam" id="PF04082">
    <property type="entry name" value="Fungal_trans"/>
    <property type="match status" value="1"/>
</dbReference>
<feature type="region of interest" description="Disordered" evidence="7">
    <location>
        <begin position="1"/>
        <end position="35"/>
    </location>
</feature>
<evidence type="ECO:0000256" key="4">
    <source>
        <dbReference type="ARBA" id="ARBA00023125"/>
    </source>
</evidence>
<evidence type="ECO:0000256" key="7">
    <source>
        <dbReference type="SAM" id="MobiDB-lite"/>
    </source>
</evidence>
<dbReference type="PANTHER" id="PTHR31944:SF131">
    <property type="entry name" value="HEME-RESPONSIVE ZINC FINGER TRANSCRIPTION FACTOR HAP1"/>
    <property type="match status" value="1"/>
</dbReference>
<keyword evidence="4" id="KW-0238">DNA-binding</keyword>
<dbReference type="InterPro" id="IPR007219">
    <property type="entry name" value="XnlR_reg_dom"/>
</dbReference>
<dbReference type="SUPFAM" id="SSF57701">
    <property type="entry name" value="Zn2/Cys6 DNA-binding domain"/>
    <property type="match status" value="1"/>
</dbReference>
<dbReference type="GO" id="GO:0005634">
    <property type="term" value="C:nucleus"/>
    <property type="evidence" value="ECO:0007669"/>
    <property type="project" value="TreeGrafter"/>
</dbReference>
<dbReference type="GO" id="GO:0001228">
    <property type="term" value="F:DNA-binding transcription activator activity, RNA polymerase II-specific"/>
    <property type="evidence" value="ECO:0007669"/>
    <property type="project" value="TreeGrafter"/>
</dbReference>
<dbReference type="PROSITE" id="PS00463">
    <property type="entry name" value="ZN2_CY6_FUNGAL_1"/>
    <property type="match status" value="1"/>
</dbReference>
<evidence type="ECO:0000256" key="1">
    <source>
        <dbReference type="ARBA" id="ARBA00022723"/>
    </source>
</evidence>
<dbReference type="CDD" id="cd00067">
    <property type="entry name" value="GAL4"/>
    <property type="match status" value="1"/>
</dbReference>
<dbReference type="Proteomes" id="UP001392437">
    <property type="component" value="Unassembled WGS sequence"/>
</dbReference>
<dbReference type="Gene3D" id="4.10.240.10">
    <property type="entry name" value="Zn(2)-C6 fungal-type DNA-binding domain"/>
    <property type="match status" value="1"/>
</dbReference>
<dbReference type="SMART" id="SM00066">
    <property type="entry name" value="GAL4"/>
    <property type="match status" value="1"/>
</dbReference>
<protein>
    <recommendedName>
        <fullName evidence="8">Zn(2)-C6 fungal-type domain-containing protein</fullName>
    </recommendedName>
</protein>
<reference evidence="9 10" key="1">
    <citation type="submission" date="2023-01" db="EMBL/GenBank/DDBJ databases">
        <title>Analysis of 21 Apiospora genomes using comparative genomics revels a genus with tremendous synthesis potential of carbohydrate active enzymes and secondary metabolites.</title>
        <authorList>
            <person name="Sorensen T."/>
        </authorList>
    </citation>
    <scope>NUCLEOTIDE SEQUENCE [LARGE SCALE GENOMIC DNA]</scope>
    <source>
        <strain evidence="9 10">CBS 117206</strain>
    </source>
</reference>
<dbReference type="InterPro" id="IPR036864">
    <property type="entry name" value="Zn2-C6_fun-type_DNA-bd_sf"/>
</dbReference>
<comment type="caution">
    <text evidence="9">The sequence shown here is derived from an EMBL/GenBank/DDBJ whole genome shotgun (WGS) entry which is preliminary data.</text>
</comment>
<dbReference type="InterPro" id="IPR001138">
    <property type="entry name" value="Zn2Cys6_DnaBD"/>
</dbReference>
<dbReference type="Pfam" id="PF00172">
    <property type="entry name" value="Zn_clus"/>
    <property type="match status" value="1"/>
</dbReference>
<proteinExistence type="predicted"/>
<dbReference type="InterPro" id="IPR051430">
    <property type="entry name" value="Fungal_TF_Env_Response"/>
</dbReference>
<dbReference type="PROSITE" id="PS50048">
    <property type="entry name" value="ZN2_CY6_FUNGAL_2"/>
    <property type="match status" value="1"/>
</dbReference>
<dbReference type="GO" id="GO:0006351">
    <property type="term" value="P:DNA-templated transcription"/>
    <property type="evidence" value="ECO:0007669"/>
    <property type="project" value="InterPro"/>
</dbReference>
<keyword evidence="1" id="KW-0479">Metal-binding</keyword>
<feature type="domain" description="Zn(2)-C6 fungal-type" evidence="8">
    <location>
        <begin position="37"/>
        <end position="66"/>
    </location>
</feature>
<name>A0AAW0R7V0_9PEZI</name>
<keyword evidence="3" id="KW-0805">Transcription regulation</keyword>
<gene>
    <name evidence="9" type="ORF">PG999_002246</name>
</gene>
<evidence type="ECO:0000313" key="9">
    <source>
        <dbReference type="EMBL" id="KAK8129866.1"/>
    </source>
</evidence>
<evidence type="ECO:0000256" key="2">
    <source>
        <dbReference type="ARBA" id="ARBA00022833"/>
    </source>
</evidence>
<evidence type="ECO:0000256" key="3">
    <source>
        <dbReference type="ARBA" id="ARBA00023015"/>
    </source>
</evidence>
<accession>A0AAW0R7V0</accession>
<dbReference type="GO" id="GO:0008270">
    <property type="term" value="F:zinc ion binding"/>
    <property type="evidence" value="ECO:0007669"/>
    <property type="project" value="InterPro"/>
</dbReference>
<sequence>MADHGTPTPTPTSTHESGSGHGAAPSRSVKRPRPVKSCIECRKRKLKCDRLLPCSQCQKSQRHCRYAPDGDAANLSDASDADVSERASKKNCVPSAHEQTPRSRERPLPASSHHSVLDDYGARLDRLETIVLMNAERSINSTPSLRHQPLASSSLTIRGLTFDEAKEFMFARSKPREISEAFSDIQKIHRTLQDEQRKALTPITVFVDSMTPIQKRMADILPKKALCDQFLQVYLMASESIYRVVHIPSFMSIYNRWWEGSVQSESFLPQLLSILCIGYRFTGPGKGLQPDRDGVHIPTACSLVRAWLDGLRGKQLVDFGTLQAEVLLLLAQRMINPKNQETWTHLGLIVRMAMTMGLHRDASEFPRKISAYWGEQRRRLWYTILELDVQISTQCNLPVCVRDGDFTCRPPRNLNDDEIYVDMAELPESRPIDHMTDSQIQVYASSTLRYRFKVVDLINRIDSLTDYQQVIECGTALERALDDIRTVTPRMLPATPEERNKQWAVRTVLDMHCRRALLNLYRPFALSTPDVPQQILAAYLRSSVAFLTYLDDLDPSSESYTKLWHSHNLVFRQDILQAALSVCYYIKHIIVANNINDNNKSSSSAAATLRPGTWHAARTQPETIEEACLLASESSIALALPRLIRVVETAFNRSMVLRIREIGTDLKDLVTLTVVLSVCRGGTAMEVQKRALEGLQAIIDTGLQSMHSSHEAISSLPTPMSLANIQTPPGFINHVQPFILNDELPNVIPDDFAMWDMEFWQPLLQNATM</sequence>
<dbReference type="PANTHER" id="PTHR31944">
    <property type="entry name" value="HEME-RESPONSIVE ZINC FINGER TRANSCRIPTION FACTOR HAP1"/>
    <property type="match status" value="1"/>
</dbReference>
<evidence type="ECO:0000256" key="5">
    <source>
        <dbReference type="ARBA" id="ARBA00023163"/>
    </source>
</evidence>
<keyword evidence="5" id="KW-0804">Transcription</keyword>
<dbReference type="CDD" id="cd12148">
    <property type="entry name" value="fungal_TF_MHR"/>
    <property type="match status" value="1"/>
</dbReference>
<organism evidence="9 10">
    <name type="scientific">Apiospora kogelbergensis</name>
    <dbReference type="NCBI Taxonomy" id="1337665"/>
    <lineage>
        <taxon>Eukaryota</taxon>
        <taxon>Fungi</taxon>
        <taxon>Dikarya</taxon>
        <taxon>Ascomycota</taxon>
        <taxon>Pezizomycotina</taxon>
        <taxon>Sordariomycetes</taxon>
        <taxon>Xylariomycetidae</taxon>
        <taxon>Amphisphaeriales</taxon>
        <taxon>Apiosporaceae</taxon>
        <taxon>Apiospora</taxon>
    </lineage>
</organism>
<dbReference type="SMART" id="SM00906">
    <property type="entry name" value="Fungal_trans"/>
    <property type="match status" value="1"/>
</dbReference>
<evidence type="ECO:0000256" key="6">
    <source>
        <dbReference type="ARBA" id="ARBA00023242"/>
    </source>
</evidence>
<keyword evidence="10" id="KW-1185">Reference proteome</keyword>